<gene>
    <name evidence="1" type="ORF">N7498_008945</name>
</gene>
<comment type="caution">
    <text evidence="1">The sequence shown here is derived from an EMBL/GenBank/DDBJ whole genome shotgun (WGS) entry which is preliminary data.</text>
</comment>
<evidence type="ECO:0000313" key="2">
    <source>
        <dbReference type="Proteomes" id="UP001150904"/>
    </source>
</evidence>
<reference evidence="1" key="2">
    <citation type="journal article" date="2023" name="IMA Fungus">
        <title>Comparative genomic study of the Penicillium genus elucidates a diverse pangenome and 15 lateral gene transfer events.</title>
        <authorList>
            <person name="Petersen C."/>
            <person name="Sorensen T."/>
            <person name="Nielsen M.R."/>
            <person name="Sondergaard T.E."/>
            <person name="Sorensen J.L."/>
            <person name="Fitzpatrick D.A."/>
            <person name="Frisvad J.C."/>
            <person name="Nielsen K.L."/>
        </authorList>
    </citation>
    <scope>NUCLEOTIDE SEQUENCE</scope>
    <source>
        <strain evidence="1">IBT 15544</strain>
    </source>
</reference>
<dbReference type="EMBL" id="JAPQKR010000015">
    <property type="protein sequence ID" value="KAJ5195507.1"/>
    <property type="molecule type" value="Genomic_DNA"/>
</dbReference>
<dbReference type="AlphaFoldDB" id="A0A9W9JGF5"/>
<proteinExistence type="predicted"/>
<dbReference type="GeneID" id="83183308"/>
<keyword evidence="2" id="KW-1185">Reference proteome</keyword>
<reference evidence="1" key="1">
    <citation type="submission" date="2022-12" db="EMBL/GenBank/DDBJ databases">
        <authorList>
            <person name="Petersen C."/>
        </authorList>
    </citation>
    <scope>NUCLEOTIDE SEQUENCE</scope>
    <source>
        <strain evidence="1">IBT 15544</strain>
    </source>
</reference>
<evidence type="ECO:0000313" key="1">
    <source>
        <dbReference type="EMBL" id="KAJ5195507.1"/>
    </source>
</evidence>
<dbReference type="OrthoDB" id="417125at2759"/>
<dbReference type="RefSeq" id="XP_058305995.1">
    <property type="nucleotide sequence ID" value="XM_058456007.1"/>
</dbReference>
<sequence length="153" mass="17107">MTQIVGKWFAKRSKVFNVESTCPKVLDLCMAPGGVAATAKKYLRTVLIDAVTLPSHIGGFEVMDRGVCRNIEYADITMYSKEMGLKEHISTEHPDYKNFNNDRPFLGNLYDIVICGGAVGDVDRLEPYAESSLVSAALWHWDSPMFPPFENDL</sequence>
<accession>A0A9W9JGF5</accession>
<protein>
    <submittedName>
        <fullName evidence="1">Uncharacterized protein</fullName>
    </submittedName>
</protein>
<organism evidence="1 2">
    <name type="scientific">Penicillium cinerascens</name>
    <dbReference type="NCBI Taxonomy" id="70096"/>
    <lineage>
        <taxon>Eukaryota</taxon>
        <taxon>Fungi</taxon>
        <taxon>Dikarya</taxon>
        <taxon>Ascomycota</taxon>
        <taxon>Pezizomycotina</taxon>
        <taxon>Eurotiomycetes</taxon>
        <taxon>Eurotiomycetidae</taxon>
        <taxon>Eurotiales</taxon>
        <taxon>Aspergillaceae</taxon>
        <taxon>Penicillium</taxon>
    </lineage>
</organism>
<name>A0A9W9JGF5_9EURO</name>
<dbReference type="Proteomes" id="UP001150904">
    <property type="component" value="Unassembled WGS sequence"/>
</dbReference>